<dbReference type="AlphaFoldDB" id="S3I129"/>
<sequence>MRWRHREQLVQAVEARIDVVVDAIGKQLPAGSLQGFDLQPMLLEKSVTHVVEWRAIGLRDADSAAVRKKLAERLRGTEPRGDLDIAVFVSVHQIASHPGRVDADFGDIMATAR</sequence>
<dbReference type="STRING" id="990285.RGCCGE502_08181"/>
<dbReference type="EMBL" id="AEYE02000010">
    <property type="protein sequence ID" value="EPE98926.1"/>
    <property type="molecule type" value="Genomic_DNA"/>
</dbReference>
<protein>
    <submittedName>
        <fullName evidence="1">Uncharacterized protein</fullName>
    </submittedName>
</protein>
<keyword evidence="2" id="KW-1185">Reference proteome</keyword>
<dbReference type="HOGENOM" id="CLU_2131496_0_0_5"/>
<organism evidence="1 2">
    <name type="scientific">Rhizobium grahamii CCGE 502</name>
    <dbReference type="NCBI Taxonomy" id="990285"/>
    <lineage>
        <taxon>Bacteria</taxon>
        <taxon>Pseudomonadati</taxon>
        <taxon>Pseudomonadota</taxon>
        <taxon>Alphaproteobacteria</taxon>
        <taxon>Hyphomicrobiales</taxon>
        <taxon>Rhizobiaceae</taxon>
        <taxon>Rhizobium/Agrobacterium group</taxon>
        <taxon>Rhizobium</taxon>
    </lineage>
</organism>
<evidence type="ECO:0000313" key="1">
    <source>
        <dbReference type="EMBL" id="EPE98926.1"/>
    </source>
</evidence>
<accession>S3I129</accession>
<proteinExistence type="predicted"/>
<reference evidence="1 2" key="1">
    <citation type="journal article" date="2012" name="J. Bacteriol.">
        <title>Genome sequence of Rhizobium grahamii CCGE502, a broad-host-range symbiont with low nodulation competitiveness in Phaseolus vulgaris.</title>
        <authorList>
            <person name="Althabegoiti M.J."/>
            <person name="Lozano L."/>
            <person name="Torres-Tejerizo G."/>
            <person name="Ormeno-Orrillo E."/>
            <person name="Rogel M.A."/>
            <person name="Gonzalez V."/>
            <person name="Martinez-Romero E."/>
        </authorList>
    </citation>
    <scope>NUCLEOTIDE SEQUENCE [LARGE SCALE GENOMIC DNA]</scope>
    <source>
        <strain evidence="1 2">CCGE 502</strain>
    </source>
</reference>
<gene>
    <name evidence="1" type="ORF">RGCCGE502_08181</name>
</gene>
<name>S3I129_9HYPH</name>
<evidence type="ECO:0000313" key="2">
    <source>
        <dbReference type="Proteomes" id="UP000014411"/>
    </source>
</evidence>
<dbReference type="Proteomes" id="UP000014411">
    <property type="component" value="Unassembled WGS sequence"/>
</dbReference>
<comment type="caution">
    <text evidence="1">The sequence shown here is derived from an EMBL/GenBank/DDBJ whole genome shotgun (WGS) entry which is preliminary data.</text>
</comment>